<dbReference type="PANTHER" id="PTHR24171">
    <property type="entry name" value="ANKYRIN REPEAT DOMAIN-CONTAINING PROTEIN 39-RELATED"/>
    <property type="match status" value="1"/>
</dbReference>
<proteinExistence type="predicted"/>
<evidence type="ECO:0000256" key="3">
    <source>
        <dbReference type="PROSITE-ProRule" id="PRU00023"/>
    </source>
</evidence>
<feature type="non-terminal residue" evidence="5">
    <location>
        <position position="166"/>
    </location>
</feature>
<evidence type="ECO:0000256" key="4">
    <source>
        <dbReference type="SAM" id="SignalP"/>
    </source>
</evidence>
<dbReference type="AlphaFoldDB" id="A0A4S8KII0"/>
<dbReference type="InterPro" id="IPR002110">
    <property type="entry name" value="Ankyrin_rpt"/>
</dbReference>
<protein>
    <submittedName>
        <fullName evidence="5">Uncharacterized protein</fullName>
    </submittedName>
</protein>
<evidence type="ECO:0000256" key="1">
    <source>
        <dbReference type="ARBA" id="ARBA00022737"/>
    </source>
</evidence>
<organism evidence="5 6">
    <name type="scientific">Dendrothele bispora (strain CBS 962.96)</name>
    <dbReference type="NCBI Taxonomy" id="1314807"/>
    <lineage>
        <taxon>Eukaryota</taxon>
        <taxon>Fungi</taxon>
        <taxon>Dikarya</taxon>
        <taxon>Basidiomycota</taxon>
        <taxon>Agaricomycotina</taxon>
        <taxon>Agaricomycetes</taxon>
        <taxon>Agaricomycetidae</taxon>
        <taxon>Agaricales</taxon>
        <taxon>Agaricales incertae sedis</taxon>
        <taxon>Dendrothele</taxon>
    </lineage>
</organism>
<sequence length="166" mass="19136">MVMLFIINLIFLVDIELTLHRNKAIQNSEESDWTFGQVLAMLLLAMPLRDLVETMLERREKRQDKKRSDEHTESLKHALKQGDLEMCKQLIEKGADIDIKDSNDKTAIQVALRLEKPDVLQWLLEKGAGCNTEEKSEILLWAATCEESHYHVRIVELLLEKGADPN</sequence>
<feature type="signal peptide" evidence="4">
    <location>
        <begin position="1"/>
        <end position="20"/>
    </location>
</feature>
<feature type="repeat" description="ANK" evidence="3">
    <location>
        <begin position="103"/>
        <end position="135"/>
    </location>
</feature>
<evidence type="ECO:0000256" key="2">
    <source>
        <dbReference type="ARBA" id="ARBA00023043"/>
    </source>
</evidence>
<evidence type="ECO:0000313" key="5">
    <source>
        <dbReference type="EMBL" id="THU75121.1"/>
    </source>
</evidence>
<keyword evidence="1" id="KW-0677">Repeat</keyword>
<dbReference type="Pfam" id="PF12796">
    <property type="entry name" value="Ank_2"/>
    <property type="match status" value="1"/>
</dbReference>
<dbReference type="OrthoDB" id="194358at2759"/>
<feature type="chain" id="PRO_5020974332" evidence="4">
    <location>
        <begin position="21"/>
        <end position="166"/>
    </location>
</feature>
<keyword evidence="6" id="KW-1185">Reference proteome</keyword>
<dbReference type="SUPFAM" id="SSF48403">
    <property type="entry name" value="Ankyrin repeat"/>
    <property type="match status" value="1"/>
</dbReference>
<name>A0A4S8KII0_DENBC</name>
<dbReference type="PROSITE" id="PS50297">
    <property type="entry name" value="ANK_REP_REGION"/>
    <property type="match status" value="1"/>
</dbReference>
<dbReference type="EMBL" id="ML182872">
    <property type="protein sequence ID" value="THU75121.1"/>
    <property type="molecule type" value="Genomic_DNA"/>
</dbReference>
<dbReference type="PANTHER" id="PTHR24171:SF9">
    <property type="entry name" value="ANKYRIN REPEAT DOMAIN-CONTAINING PROTEIN 39"/>
    <property type="match status" value="1"/>
</dbReference>
<gene>
    <name evidence="5" type="ORF">K435DRAFT_814624</name>
</gene>
<feature type="repeat" description="ANK" evidence="3">
    <location>
        <begin position="70"/>
        <end position="102"/>
    </location>
</feature>
<dbReference type="InterPro" id="IPR036770">
    <property type="entry name" value="Ankyrin_rpt-contain_sf"/>
</dbReference>
<reference evidence="5 6" key="1">
    <citation type="journal article" date="2019" name="Nat. Ecol. Evol.">
        <title>Megaphylogeny resolves global patterns of mushroom evolution.</title>
        <authorList>
            <person name="Varga T."/>
            <person name="Krizsan K."/>
            <person name="Foldi C."/>
            <person name="Dima B."/>
            <person name="Sanchez-Garcia M."/>
            <person name="Sanchez-Ramirez S."/>
            <person name="Szollosi G.J."/>
            <person name="Szarkandi J.G."/>
            <person name="Papp V."/>
            <person name="Albert L."/>
            <person name="Andreopoulos W."/>
            <person name="Angelini C."/>
            <person name="Antonin V."/>
            <person name="Barry K.W."/>
            <person name="Bougher N.L."/>
            <person name="Buchanan P."/>
            <person name="Buyck B."/>
            <person name="Bense V."/>
            <person name="Catcheside P."/>
            <person name="Chovatia M."/>
            <person name="Cooper J."/>
            <person name="Damon W."/>
            <person name="Desjardin D."/>
            <person name="Finy P."/>
            <person name="Geml J."/>
            <person name="Haridas S."/>
            <person name="Hughes K."/>
            <person name="Justo A."/>
            <person name="Karasinski D."/>
            <person name="Kautmanova I."/>
            <person name="Kiss B."/>
            <person name="Kocsube S."/>
            <person name="Kotiranta H."/>
            <person name="LaButti K.M."/>
            <person name="Lechner B.E."/>
            <person name="Liimatainen K."/>
            <person name="Lipzen A."/>
            <person name="Lukacs Z."/>
            <person name="Mihaltcheva S."/>
            <person name="Morgado L.N."/>
            <person name="Niskanen T."/>
            <person name="Noordeloos M.E."/>
            <person name="Ohm R.A."/>
            <person name="Ortiz-Santana B."/>
            <person name="Ovrebo C."/>
            <person name="Racz N."/>
            <person name="Riley R."/>
            <person name="Savchenko A."/>
            <person name="Shiryaev A."/>
            <person name="Soop K."/>
            <person name="Spirin V."/>
            <person name="Szebenyi C."/>
            <person name="Tomsovsky M."/>
            <person name="Tulloss R.E."/>
            <person name="Uehling J."/>
            <person name="Grigoriev I.V."/>
            <person name="Vagvolgyi C."/>
            <person name="Papp T."/>
            <person name="Martin F.M."/>
            <person name="Miettinen O."/>
            <person name="Hibbett D.S."/>
            <person name="Nagy L.G."/>
        </authorList>
    </citation>
    <scope>NUCLEOTIDE SEQUENCE [LARGE SCALE GENOMIC DNA]</scope>
    <source>
        <strain evidence="5 6">CBS 962.96</strain>
    </source>
</reference>
<dbReference type="Gene3D" id="1.25.40.20">
    <property type="entry name" value="Ankyrin repeat-containing domain"/>
    <property type="match status" value="1"/>
</dbReference>
<dbReference type="SMART" id="SM00248">
    <property type="entry name" value="ANK"/>
    <property type="match status" value="3"/>
</dbReference>
<dbReference type="PROSITE" id="PS50088">
    <property type="entry name" value="ANK_REPEAT"/>
    <property type="match status" value="2"/>
</dbReference>
<keyword evidence="4" id="KW-0732">Signal</keyword>
<dbReference type="Proteomes" id="UP000297245">
    <property type="component" value="Unassembled WGS sequence"/>
</dbReference>
<accession>A0A4S8KII0</accession>
<keyword evidence="2 3" id="KW-0040">ANK repeat</keyword>
<evidence type="ECO:0000313" key="6">
    <source>
        <dbReference type="Proteomes" id="UP000297245"/>
    </source>
</evidence>